<protein>
    <recommendedName>
        <fullName evidence="5">glycine oxidase</fullName>
        <ecNumber evidence="5">1.4.3.19</ecNumber>
    </recommendedName>
</protein>
<keyword evidence="8" id="KW-1185">Reference proteome</keyword>
<dbReference type="PANTHER" id="PTHR13847:SF289">
    <property type="entry name" value="GLYCINE OXIDASE"/>
    <property type="match status" value="1"/>
</dbReference>
<sequence length="373" mass="39675">MKKESTALVVGGGLIGGSIAWELAERGVSVTLLDKGSFGGEASTAAAGMLGAHVETHADGPFFDLCRRSLQLYRDWTERIAGRSGLNPQYEAEGIVRIAYTEEDEAELRSRLPWIGDYSWLEADDLRRLEPGIGGEPRGGLFFSGDHRVHPVKLAEAMRAGLERLGCRVLENTPVLGLVTSGGRATGVRTGEGLLYADSVILAGGAWGLLPEELQELVPLLPVKGQCYSVRPNGRTASRTLFTKGCYLVPRLDGTVTIGATQLEAGFDKRPTVEALAALHASAVRLQPALAEAEFLRTWTGLRPGTPDGLPYMGALPGLDQVYVATGHFRNGVLLAPVTGRLMAGLLLGDPAAAAELEPYSPERNRPAVSTGP</sequence>
<evidence type="ECO:0000256" key="1">
    <source>
        <dbReference type="ARBA" id="ARBA00004948"/>
    </source>
</evidence>
<dbReference type="SUPFAM" id="SSF54373">
    <property type="entry name" value="FAD-linked reductases, C-terminal domain"/>
    <property type="match status" value="1"/>
</dbReference>
<dbReference type="Pfam" id="PF01266">
    <property type="entry name" value="DAO"/>
    <property type="match status" value="1"/>
</dbReference>
<dbReference type="InterPro" id="IPR036188">
    <property type="entry name" value="FAD/NAD-bd_sf"/>
</dbReference>
<dbReference type="EMBL" id="CP130318">
    <property type="protein sequence ID" value="WNQ09829.1"/>
    <property type="molecule type" value="Genomic_DNA"/>
</dbReference>
<dbReference type="InterPro" id="IPR006076">
    <property type="entry name" value="FAD-dep_OxRdtase"/>
</dbReference>
<dbReference type="GO" id="GO:0043799">
    <property type="term" value="F:glycine oxidase activity"/>
    <property type="evidence" value="ECO:0007669"/>
    <property type="project" value="UniProtKB-EC"/>
</dbReference>
<evidence type="ECO:0000256" key="5">
    <source>
        <dbReference type="ARBA" id="ARBA00050018"/>
    </source>
</evidence>
<keyword evidence="2" id="KW-0784">Thiamine biosynthesis</keyword>
<evidence type="ECO:0000256" key="3">
    <source>
        <dbReference type="ARBA" id="ARBA00023002"/>
    </source>
</evidence>
<comment type="pathway">
    <text evidence="1">Cofactor biosynthesis; thiamine diphosphate biosynthesis.</text>
</comment>
<dbReference type="Gene3D" id="3.50.50.60">
    <property type="entry name" value="FAD/NAD(P)-binding domain"/>
    <property type="match status" value="1"/>
</dbReference>
<dbReference type="GO" id="GO:0009228">
    <property type="term" value="P:thiamine biosynthetic process"/>
    <property type="evidence" value="ECO:0007669"/>
    <property type="project" value="UniProtKB-KW"/>
</dbReference>
<evidence type="ECO:0000313" key="8">
    <source>
        <dbReference type="Proteomes" id="UP001305702"/>
    </source>
</evidence>
<dbReference type="Gene3D" id="3.30.9.10">
    <property type="entry name" value="D-Amino Acid Oxidase, subunit A, domain 2"/>
    <property type="match status" value="1"/>
</dbReference>
<dbReference type="InterPro" id="IPR012727">
    <property type="entry name" value="Gly_oxidase_ThiO"/>
</dbReference>
<dbReference type="SUPFAM" id="SSF51905">
    <property type="entry name" value="FAD/NAD(P)-binding domain"/>
    <property type="match status" value="1"/>
</dbReference>
<name>A0AA96LB10_9BACL</name>
<dbReference type="EC" id="1.4.3.19" evidence="5"/>
<dbReference type="NCBIfam" id="TIGR02352">
    <property type="entry name" value="thiamin_ThiO"/>
    <property type="match status" value="1"/>
</dbReference>
<reference evidence="7 8" key="1">
    <citation type="submission" date="2022-02" db="EMBL/GenBank/DDBJ databases">
        <title>Paenibacillus sp. MBLB1776 Whole Genome Shotgun Sequencing.</title>
        <authorList>
            <person name="Hwang C.Y."/>
            <person name="Cho E.-S."/>
            <person name="Seo M.-J."/>
        </authorList>
    </citation>
    <scope>NUCLEOTIDE SEQUENCE [LARGE SCALE GENOMIC DNA]</scope>
    <source>
        <strain evidence="7 8">MBLB1776</strain>
    </source>
</reference>
<evidence type="ECO:0000256" key="4">
    <source>
        <dbReference type="ARBA" id="ARBA00049872"/>
    </source>
</evidence>
<proteinExistence type="predicted"/>
<dbReference type="AlphaFoldDB" id="A0AA96LB10"/>
<keyword evidence="3 7" id="KW-0560">Oxidoreductase</keyword>
<dbReference type="KEGG" id="paun:MJA45_19670"/>
<gene>
    <name evidence="7" type="primary">thiO</name>
    <name evidence="7" type="ORF">MJA45_19670</name>
</gene>
<organism evidence="7 8">
    <name type="scientific">Paenibacillus aurantius</name>
    <dbReference type="NCBI Taxonomy" id="2918900"/>
    <lineage>
        <taxon>Bacteria</taxon>
        <taxon>Bacillati</taxon>
        <taxon>Bacillota</taxon>
        <taxon>Bacilli</taxon>
        <taxon>Bacillales</taxon>
        <taxon>Paenibacillaceae</taxon>
        <taxon>Paenibacillus</taxon>
    </lineage>
</organism>
<dbReference type="PANTHER" id="PTHR13847">
    <property type="entry name" value="SARCOSINE DEHYDROGENASE-RELATED"/>
    <property type="match status" value="1"/>
</dbReference>
<evidence type="ECO:0000256" key="2">
    <source>
        <dbReference type="ARBA" id="ARBA00022977"/>
    </source>
</evidence>
<evidence type="ECO:0000259" key="6">
    <source>
        <dbReference type="Pfam" id="PF01266"/>
    </source>
</evidence>
<dbReference type="Proteomes" id="UP001305702">
    <property type="component" value="Chromosome"/>
</dbReference>
<evidence type="ECO:0000313" key="7">
    <source>
        <dbReference type="EMBL" id="WNQ09829.1"/>
    </source>
</evidence>
<dbReference type="GO" id="GO:0005737">
    <property type="term" value="C:cytoplasm"/>
    <property type="evidence" value="ECO:0007669"/>
    <property type="project" value="TreeGrafter"/>
</dbReference>
<accession>A0AA96LB10</accession>
<comment type="catalytic activity">
    <reaction evidence="4">
        <text>glycine + O2 + H2O = glyoxylate + H2O2 + NH4(+)</text>
        <dbReference type="Rhea" id="RHEA:11532"/>
        <dbReference type="ChEBI" id="CHEBI:15377"/>
        <dbReference type="ChEBI" id="CHEBI:15379"/>
        <dbReference type="ChEBI" id="CHEBI:16240"/>
        <dbReference type="ChEBI" id="CHEBI:28938"/>
        <dbReference type="ChEBI" id="CHEBI:36655"/>
        <dbReference type="ChEBI" id="CHEBI:57305"/>
        <dbReference type="EC" id="1.4.3.19"/>
    </reaction>
</comment>
<dbReference type="GO" id="GO:0050660">
    <property type="term" value="F:flavin adenine dinucleotide binding"/>
    <property type="evidence" value="ECO:0007669"/>
    <property type="project" value="InterPro"/>
</dbReference>
<feature type="domain" description="FAD dependent oxidoreductase" evidence="6">
    <location>
        <begin position="8"/>
        <end position="345"/>
    </location>
</feature>
<dbReference type="RefSeq" id="WP_315603603.1">
    <property type="nucleotide sequence ID" value="NZ_CP130318.1"/>
</dbReference>